<comment type="subcellular location">
    <subcellularLocation>
        <location evidence="1">Membrane</location>
        <topology evidence="1">Multi-pass membrane protein</topology>
    </subcellularLocation>
</comment>
<accession>A0A5C8V852</accession>
<feature type="domain" description="RDD" evidence="7">
    <location>
        <begin position="5"/>
        <end position="68"/>
    </location>
</feature>
<keyword evidence="2 6" id="KW-0812">Transmembrane</keyword>
<dbReference type="EMBL" id="VRUR01000001">
    <property type="protein sequence ID" value="TXN37536.1"/>
    <property type="molecule type" value="Genomic_DNA"/>
</dbReference>
<evidence type="ECO:0000256" key="2">
    <source>
        <dbReference type="ARBA" id="ARBA00022692"/>
    </source>
</evidence>
<feature type="transmembrane region" description="Helical" evidence="6">
    <location>
        <begin position="46"/>
        <end position="65"/>
    </location>
</feature>
<evidence type="ECO:0000256" key="4">
    <source>
        <dbReference type="ARBA" id="ARBA00023136"/>
    </source>
</evidence>
<dbReference type="GO" id="GO:0016020">
    <property type="term" value="C:membrane"/>
    <property type="evidence" value="ECO:0007669"/>
    <property type="project" value="UniProtKB-SubCell"/>
</dbReference>
<keyword evidence="4 6" id="KW-0472">Membrane</keyword>
<feature type="region of interest" description="Disordered" evidence="5">
    <location>
        <begin position="79"/>
        <end position="100"/>
    </location>
</feature>
<dbReference type="AlphaFoldDB" id="A0A5C8V852"/>
<dbReference type="InterPro" id="IPR010432">
    <property type="entry name" value="RDD"/>
</dbReference>
<dbReference type="RefSeq" id="WP_147741551.1">
    <property type="nucleotide sequence ID" value="NZ_VRUR01000001.1"/>
</dbReference>
<organism evidence="8 9">
    <name type="scientific">Flagellimonas hymeniacidonis</name>
    <dbReference type="NCBI Taxonomy" id="2603628"/>
    <lineage>
        <taxon>Bacteria</taxon>
        <taxon>Pseudomonadati</taxon>
        <taxon>Bacteroidota</taxon>
        <taxon>Flavobacteriia</taxon>
        <taxon>Flavobacteriales</taxon>
        <taxon>Flavobacteriaceae</taxon>
        <taxon>Flagellimonas</taxon>
    </lineage>
</organism>
<dbReference type="Pfam" id="PF06271">
    <property type="entry name" value="RDD"/>
    <property type="match status" value="1"/>
</dbReference>
<evidence type="ECO:0000256" key="5">
    <source>
        <dbReference type="SAM" id="MobiDB-lite"/>
    </source>
</evidence>
<evidence type="ECO:0000313" key="8">
    <source>
        <dbReference type="EMBL" id="TXN37536.1"/>
    </source>
</evidence>
<comment type="caution">
    <text evidence="8">The sequence shown here is derived from an EMBL/GenBank/DDBJ whole genome shotgun (WGS) entry which is preliminary data.</text>
</comment>
<evidence type="ECO:0000259" key="7">
    <source>
        <dbReference type="Pfam" id="PF06271"/>
    </source>
</evidence>
<feature type="transmembrane region" description="Helical" evidence="6">
    <location>
        <begin position="12"/>
        <end position="34"/>
    </location>
</feature>
<proteinExistence type="predicted"/>
<evidence type="ECO:0000256" key="6">
    <source>
        <dbReference type="SAM" id="Phobius"/>
    </source>
</evidence>
<evidence type="ECO:0000256" key="3">
    <source>
        <dbReference type="ARBA" id="ARBA00022989"/>
    </source>
</evidence>
<gene>
    <name evidence="8" type="ORF">FVB32_04405</name>
</gene>
<dbReference type="Proteomes" id="UP000321456">
    <property type="component" value="Unassembled WGS sequence"/>
</dbReference>
<sequence length="100" mass="11666">MDKIKRIFNRILDTFILWTILIGFALILIGLGHVGRFYTATAEPNFPMAIVGVIILIPFFIYFCWPNRKLDKNQKKGEEKQAAEFVKLKSNSKTDRTKFR</sequence>
<keyword evidence="9" id="KW-1185">Reference proteome</keyword>
<evidence type="ECO:0000313" key="9">
    <source>
        <dbReference type="Proteomes" id="UP000321456"/>
    </source>
</evidence>
<keyword evidence="3 6" id="KW-1133">Transmembrane helix</keyword>
<protein>
    <submittedName>
        <fullName evidence="8">RDD family protein</fullName>
    </submittedName>
</protein>
<reference evidence="8 9" key="1">
    <citation type="submission" date="2019-08" db="EMBL/GenBank/DDBJ databases">
        <title>Professor.</title>
        <authorList>
            <person name="Park J.S."/>
        </authorList>
    </citation>
    <scope>NUCLEOTIDE SEQUENCE [LARGE SCALE GENOMIC DNA]</scope>
    <source>
        <strain evidence="8 9">176CP5-101</strain>
    </source>
</reference>
<evidence type="ECO:0000256" key="1">
    <source>
        <dbReference type="ARBA" id="ARBA00004141"/>
    </source>
</evidence>
<name>A0A5C8V852_9FLAO</name>